<dbReference type="RefSeq" id="WP_208344411.1">
    <property type="nucleotide sequence ID" value="NZ_CAWQFN010000500.1"/>
</dbReference>
<evidence type="ECO:0000313" key="1">
    <source>
        <dbReference type="EMBL" id="MDR9900482.1"/>
    </source>
</evidence>
<keyword evidence="2" id="KW-1185">Reference proteome</keyword>
<accession>A0AAP5MDE9</accession>
<protein>
    <submittedName>
        <fullName evidence="1">Uncharacterized protein</fullName>
    </submittedName>
</protein>
<dbReference type="EMBL" id="JAALHA020000035">
    <property type="protein sequence ID" value="MDR9900482.1"/>
    <property type="molecule type" value="Genomic_DNA"/>
</dbReference>
<reference evidence="2" key="1">
    <citation type="journal article" date="2021" name="Science">
        <title>Hunting the eagle killer: A cyanobacterial neurotoxin causes vacuolar myelinopathy.</title>
        <authorList>
            <person name="Breinlinger S."/>
            <person name="Phillips T.J."/>
            <person name="Haram B.N."/>
            <person name="Mares J."/>
            <person name="Martinez Yerena J.A."/>
            <person name="Hrouzek P."/>
            <person name="Sobotka R."/>
            <person name="Henderson W.M."/>
            <person name="Schmieder P."/>
            <person name="Williams S.M."/>
            <person name="Lauderdale J.D."/>
            <person name="Wilde H.D."/>
            <person name="Gerrin W."/>
            <person name="Kust A."/>
            <person name="Washington J.W."/>
            <person name="Wagner C."/>
            <person name="Geier B."/>
            <person name="Liebeke M."/>
            <person name="Enke H."/>
            <person name="Niedermeyer T.H.J."/>
            <person name="Wilde S.B."/>
        </authorList>
    </citation>
    <scope>NUCLEOTIDE SEQUENCE [LARGE SCALE GENOMIC DNA]</scope>
    <source>
        <strain evidence="2">Thurmond2011</strain>
    </source>
</reference>
<comment type="caution">
    <text evidence="1">The sequence shown here is derived from an EMBL/GenBank/DDBJ whole genome shotgun (WGS) entry which is preliminary data.</text>
</comment>
<dbReference type="AlphaFoldDB" id="A0AAP5MDE9"/>
<gene>
    <name evidence="1" type="ORF">G7B40_038940</name>
</gene>
<name>A0AAP5MDE9_9CYAN</name>
<dbReference type="Proteomes" id="UP000667802">
    <property type="component" value="Unassembled WGS sequence"/>
</dbReference>
<sequence>MDIDITSGIAEKAIELVEKVIDETNKFNEEAQVANDISQLQQKVIEILNKVPGMTSAHSRDFKRATPVFKLKDGTVVKIYKNPVFIEHIFLANPDRELVFSGFVGLIDTKGLTEAIENIKREFGV</sequence>
<organism evidence="1 2">
    <name type="scientific">Aetokthonos hydrillicola Thurmond2011</name>
    <dbReference type="NCBI Taxonomy" id="2712845"/>
    <lineage>
        <taxon>Bacteria</taxon>
        <taxon>Bacillati</taxon>
        <taxon>Cyanobacteriota</taxon>
        <taxon>Cyanophyceae</taxon>
        <taxon>Nostocales</taxon>
        <taxon>Hapalosiphonaceae</taxon>
        <taxon>Aetokthonos</taxon>
    </lineage>
</organism>
<evidence type="ECO:0000313" key="2">
    <source>
        <dbReference type="Proteomes" id="UP000667802"/>
    </source>
</evidence>
<proteinExistence type="predicted"/>